<sequence length="79" mass="9179">MTKTTLTENERGIMRQHIIFLGTQLEAERKSNQEKAELLKRMQDREDLGWAVSEEVRSLAYRLLIDDAFRAKEASDEAP</sequence>
<reference evidence="1" key="1">
    <citation type="submission" date="2020-05" db="EMBL/GenBank/DDBJ databases">
        <authorList>
            <person name="Chiriac C."/>
            <person name="Salcher M."/>
            <person name="Ghai R."/>
            <person name="Kavagutti S V."/>
        </authorList>
    </citation>
    <scope>NUCLEOTIDE SEQUENCE</scope>
</reference>
<evidence type="ECO:0000313" key="1">
    <source>
        <dbReference type="EMBL" id="CAB5238806.1"/>
    </source>
</evidence>
<gene>
    <name evidence="1" type="ORF">UFOVP751_48</name>
</gene>
<proteinExistence type="predicted"/>
<organism evidence="1">
    <name type="scientific">uncultured Caudovirales phage</name>
    <dbReference type="NCBI Taxonomy" id="2100421"/>
    <lineage>
        <taxon>Viruses</taxon>
        <taxon>Duplodnaviria</taxon>
        <taxon>Heunggongvirae</taxon>
        <taxon>Uroviricota</taxon>
        <taxon>Caudoviricetes</taxon>
        <taxon>Peduoviridae</taxon>
        <taxon>Maltschvirus</taxon>
        <taxon>Maltschvirus maltsch</taxon>
    </lineage>
</organism>
<accession>A0A6J7XWN3</accession>
<protein>
    <submittedName>
        <fullName evidence="1">Uncharacterized protein</fullName>
    </submittedName>
</protein>
<dbReference type="EMBL" id="LR798465">
    <property type="protein sequence ID" value="CAB5238806.1"/>
    <property type="molecule type" value="Genomic_DNA"/>
</dbReference>
<name>A0A6J7XWN3_9CAUD</name>